<evidence type="ECO:0000256" key="1">
    <source>
        <dbReference type="ARBA" id="ARBA00000847"/>
    </source>
</evidence>
<comment type="similarity">
    <text evidence="3">Belongs to the Nudix hydrolase family. NudK subfamily.</text>
</comment>
<comment type="caution">
    <text evidence="12">The sequence shown here is derived from an EMBL/GenBank/DDBJ whole genome shotgun (WGS) entry which is preliminary data.</text>
</comment>
<feature type="binding site" evidence="9">
    <location>
        <position position="92"/>
    </location>
    <ligand>
        <name>Mg(2+)</name>
        <dbReference type="ChEBI" id="CHEBI:18420"/>
        <label>1</label>
    </ligand>
</feature>
<keyword evidence="14" id="KW-1185">Reference proteome</keyword>
<dbReference type="EMBL" id="RFLX01000022">
    <property type="protein sequence ID" value="RMI19231.1"/>
    <property type="molecule type" value="Genomic_DNA"/>
</dbReference>
<dbReference type="GO" id="GO:0046872">
    <property type="term" value="F:metal ion binding"/>
    <property type="evidence" value="ECO:0007669"/>
    <property type="project" value="UniProtKB-KW"/>
</dbReference>
<accession>A0A3A9JA97</accession>
<feature type="domain" description="Nudix hydrolase" evidence="11">
    <location>
        <begin position="36"/>
        <end position="174"/>
    </location>
</feature>
<evidence type="ECO:0000256" key="3">
    <source>
        <dbReference type="ARBA" id="ARBA00007275"/>
    </source>
</evidence>
<dbReference type="OrthoDB" id="9806150at2"/>
<comment type="cofactor">
    <cofactor evidence="2 9">
        <name>Mg(2+)</name>
        <dbReference type="ChEBI" id="CHEBI:18420"/>
    </cofactor>
</comment>
<dbReference type="InterPro" id="IPR004385">
    <property type="entry name" value="NDP_pyrophosphatase"/>
</dbReference>
<comment type="catalytic activity">
    <reaction evidence="1">
        <text>GDP-alpha-D-mannose + H2O = alpha-D-mannose 1-phosphate + GMP + 2 H(+)</text>
        <dbReference type="Rhea" id="RHEA:27978"/>
        <dbReference type="ChEBI" id="CHEBI:15377"/>
        <dbReference type="ChEBI" id="CHEBI:15378"/>
        <dbReference type="ChEBI" id="CHEBI:57527"/>
        <dbReference type="ChEBI" id="CHEBI:58115"/>
        <dbReference type="ChEBI" id="CHEBI:58409"/>
    </reaction>
</comment>
<feature type="binding site" evidence="9">
    <location>
        <position position="145"/>
    </location>
    <ligand>
        <name>Mg(2+)</name>
        <dbReference type="ChEBI" id="CHEBI:18420"/>
        <label>1</label>
    </ligand>
</feature>
<dbReference type="GO" id="GO:0006753">
    <property type="term" value="P:nucleoside phosphate metabolic process"/>
    <property type="evidence" value="ECO:0007669"/>
    <property type="project" value="TreeGrafter"/>
</dbReference>
<dbReference type="SUPFAM" id="SSF55811">
    <property type="entry name" value="Nudix"/>
    <property type="match status" value="1"/>
</dbReference>
<proteinExistence type="inferred from homology"/>
<gene>
    <name evidence="12" type="ORF">D6Z83_10525</name>
    <name evidence="13" type="ORF">EBE87_21020</name>
</gene>
<evidence type="ECO:0000313" key="15">
    <source>
        <dbReference type="Proteomes" id="UP000278036"/>
    </source>
</evidence>
<dbReference type="NCBIfam" id="TIGR00052">
    <property type="entry name" value="nudix-type nucleoside diphosphatase, YffH/AdpP family"/>
    <property type="match status" value="1"/>
</dbReference>
<evidence type="ECO:0000259" key="11">
    <source>
        <dbReference type="PROSITE" id="PS51462"/>
    </source>
</evidence>
<dbReference type="EMBL" id="RAQU01000052">
    <property type="protein sequence ID" value="RKK04197.1"/>
    <property type="molecule type" value="Genomic_DNA"/>
</dbReference>
<protein>
    <recommendedName>
        <fullName evidence="5">GDP-mannose pyrophosphatase</fullName>
    </recommendedName>
    <alternativeName>
        <fullName evidence="7">GDP-mannose hydrolase</fullName>
    </alternativeName>
    <alternativeName>
        <fullName evidence="8">GDPMK</fullName>
    </alternativeName>
</protein>
<evidence type="ECO:0000256" key="9">
    <source>
        <dbReference type="PIRSR" id="PIRSR604385-2"/>
    </source>
</evidence>
<evidence type="ECO:0000256" key="5">
    <source>
        <dbReference type="ARBA" id="ARBA00016377"/>
    </source>
</evidence>
<keyword evidence="6" id="KW-0378">Hydrolase</keyword>
<dbReference type="PANTHER" id="PTHR11839:SF18">
    <property type="entry name" value="NUDIX HYDROLASE DOMAIN-CONTAINING PROTEIN"/>
    <property type="match status" value="1"/>
</dbReference>
<evidence type="ECO:0000313" key="13">
    <source>
        <dbReference type="EMBL" id="RMI19231.1"/>
    </source>
</evidence>
<dbReference type="Pfam" id="PF00293">
    <property type="entry name" value="NUDIX"/>
    <property type="match status" value="1"/>
</dbReference>
<dbReference type="PANTHER" id="PTHR11839">
    <property type="entry name" value="UDP/ADP-SUGAR PYROPHOSPHATASE"/>
    <property type="match status" value="1"/>
</dbReference>
<name>A0A3A9JA97_9PROT</name>
<comment type="subunit">
    <text evidence="4">Homodimer.</text>
</comment>
<dbReference type="PROSITE" id="PS51462">
    <property type="entry name" value="NUDIX"/>
    <property type="match status" value="1"/>
</dbReference>
<evidence type="ECO:0000256" key="8">
    <source>
        <dbReference type="ARBA" id="ARBA00032272"/>
    </source>
</evidence>
<dbReference type="GO" id="GO:0005829">
    <property type="term" value="C:cytosol"/>
    <property type="evidence" value="ECO:0007669"/>
    <property type="project" value="TreeGrafter"/>
</dbReference>
<dbReference type="RefSeq" id="WP_120638274.1">
    <property type="nucleotide sequence ID" value="NZ_RAQU01000052.1"/>
</dbReference>
<dbReference type="GO" id="GO:0019144">
    <property type="term" value="F:ADP-sugar diphosphatase activity"/>
    <property type="evidence" value="ECO:0007669"/>
    <property type="project" value="TreeGrafter"/>
</dbReference>
<feature type="short sequence motif" description="Nudix box" evidence="10">
    <location>
        <begin position="78"/>
        <end position="99"/>
    </location>
</feature>
<dbReference type="InterPro" id="IPR000086">
    <property type="entry name" value="NUDIX_hydrolase_dom"/>
</dbReference>
<evidence type="ECO:0000313" key="14">
    <source>
        <dbReference type="Proteomes" id="UP000274097"/>
    </source>
</evidence>
<keyword evidence="9" id="KW-0460">Magnesium</keyword>
<dbReference type="AlphaFoldDB" id="A0A3A9JA97"/>
<keyword evidence="9" id="KW-0479">Metal-binding</keyword>
<dbReference type="Proteomes" id="UP000278036">
    <property type="component" value="Unassembled WGS sequence"/>
</dbReference>
<evidence type="ECO:0000256" key="2">
    <source>
        <dbReference type="ARBA" id="ARBA00001946"/>
    </source>
</evidence>
<feature type="binding site" evidence="9">
    <location>
        <position position="96"/>
    </location>
    <ligand>
        <name>Mg(2+)</name>
        <dbReference type="ChEBI" id="CHEBI:18420"/>
        <label>1</label>
    </ligand>
</feature>
<evidence type="ECO:0000313" key="12">
    <source>
        <dbReference type="EMBL" id="RKK04197.1"/>
    </source>
</evidence>
<dbReference type="InParanoid" id="A0A3A9JA97"/>
<reference evidence="12 15" key="1">
    <citation type="submission" date="2018-09" db="EMBL/GenBank/DDBJ databases">
        <title>Roseomonas sp. nov., isolated from feces of Tibetan antelopes in the Qinghai-Tibet plateau, China.</title>
        <authorList>
            <person name="Tian Z."/>
        </authorList>
    </citation>
    <scope>NUCLEOTIDE SEQUENCE [LARGE SCALE GENOMIC DNA]</scope>
    <source>
        <strain evidence="13 14">Z23</strain>
        <strain evidence="12 15">Z24</strain>
    </source>
</reference>
<sequence length="187" mass="20682">MAEIVSTEVTHNRWSKLTVATIRLPDGQLTKRDIEDHGEAAVVLPYDPARRMATLVRQFRTPPFHVSGDGMMLEPAAGRLDEADPEACARREALEETGLRLTQLEPVACVWTMPALSTERAWMYLAPYAEADRVAAGGGLAEEHEEIEVLELPLAELAAMADAGTLTELKLLLLVQTLRLRKPELFP</sequence>
<dbReference type="Gene3D" id="3.90.79.10">
    <property type="entry name" value="Nucleoside Triphosphate Pyrophosphohydrolase"/>
    <property type="match status" value="1"/>
</dbReference>
<organism evidence="12 15">
    <name type="scientific">Teichococcus wenyumeiae</name>
    <dbReference type="NCBI Taxonomy" id="2478470"/>
    <lineage>
        <taxon>Bacteria</taxon>
        <taxon>Pseudomonadati</taxon>
        <taxon>Pseudomonadota</taxon>
        <taxon>Alphaproteobacteria</taxon>
        <taxon>Acetobacterales</taxon>
        <taxon>Roseomonadaceae</taxon>
        <taxon>Roseomonas</taxon>
    </lineage>
</organism>
<evidence type="ECO:0000256" key="4">
    <source>
        <dbReference type="ARBA" id="ARBA00011738"/>
    </source>
</evidence>
<evidence type="ECO:0000256" key="7">
    <source>
        <dbReference type="ARBA" id="ARBA00032162"/>
    </source>
</evidence>
<evidence type="ECO:0000256" key="6">
    <source>
        <dbReference type="ARBA" id="ARBA00022801"/>
    </source>
</evidence>
<evidence type="ECO:0000256" key="10">
    <source>
        <dbReference type="PIRSR" id="PIRSR604385-3"/>
    </source>
</evidence>
<dbReference type="InterPro" id="IPR015797">
    <property type="entry name" value="NUDIX_hydrolase-like_dom_sf"/>
</dbReference>
<dbReference type="Proteomes" id="UP000274097">
    <property type="component" value="Unassembled WGS sequence"/>
</dbReference>
<feature type="binding site" evidence="9">
    <location>
        <position position="77"/>
    </location>
    <ligand>
        <name>Mg(2+)</name>
        <dbReference type="ChEBI" id="CHEBI:18420"/>
        <label>1</label>
    </ligand>
</feature>
<dbReference type="GO" id="GO:0019693">
    <property type="term" value="P:ribose phosphate metabolic process"/>
    <property type="evidence" value="ECO:0007669"/>
    <property type="project" value="TreeGrafter"/>
</dbReference>